<evidence type="ECO:0000256" key="7">
    <source>
        <dbReference type="SAM" id="Phobius"/>
    </source>
</evidence>
<keyword evidence="4 7" id="KW-1133">Transmembrane helix</keyword>
<keyword evidence="5 7" id="KW-0472">Membrane</keyword>
<organism evidence="10 11">
    <name type="scientific">Paenibacillus alginolyticus</name>
    <dbReference type="NCBI Taxonomy" id="59839"/>
    <lineage>
        <taxon>Bacteria</taxon>
        <taxon>Bacillati</taxon>
        <taxon>Bacillota</taxon>
        <taxon>Bacilli</taxon>
        <taxon>Bacillales</taxon>
        <taxon>Paenibacillaceae</taxon>
        <taxon>Paenibacillus</taxon>
    </lineage>
</organism>
<dbReference type="PANTHER" id="PTHR30572">
    <property type="entry name" value="MEMBRANE COMPONENT OF TRANSPORTER-RELATED"/>
    <property type="match status" value="1"/>
</dbReference>
<evidence type="ECO:0000313" key="10">
    <source>
        <dbReference type="EMBL" id="MCY9693537.1"/>
    </source>
</evidence>
<accession>A0ABT4GBK7</accession>
<dbReference type="PANTHER" id="PTHR30572:SF4">
    <property type="entry name" value="ABC TRANSPORTER PERMEASE YTRF"/>
    <property type="match status" value="1"/>
</dbReference>
<name>A0ABT4GBK7_9BACL</name>
<evidence type="ECO:0000256" key="2">
    <source>
        <dbReference type="ARBA" id="ARBA00022475"/>
    </source>
</evidence>
<evidence type="ECO:0000259" key="8">
    <source>
        <dbReference type="Pfam" id="PF02687"/>
    </source>
</evidence>
<comment type="caution">
    <text evidence="10">The sequence shown here is derived from an EMBL/GenBank/DDBJ whole genome shotgun (WGS) entry which is preliminary data.</text>
</comment>
<feature type="transmembrane region" description="Helical" evidence="7">
    <location>
        <begin position="364"/>
        <end position="388"/>
    </location>
</feature>
<evidence type="ECO:0000313" key="11">
    <source>
        <dbReference type="Proteomes" id="UP001527099"/>
    </source>
</evidence>
<evidence type="ECO:0000259" key="9">
    <source>
        <dbReference type="Pfam" id="PF12704"/>
    </source>
</evidence>
<gene>
    <name evidence="10" type="ORF">M5X19_11610</name>
</gene>
<reference evidence="10 11" key="1">
    <citation type="submission" date="2022-05" db="EMBL/GenBank/DDBJ databases">
        <title>Genome Sequencing of Bee-Associated Microbes.</title>
        <authorList>
            <person name="Dunlap C."/>
        </authorList>
    </citation>
    <scope>NUCLEOTIDE SEQUENCE [LARGE SCALE GENOMIC DNA]</scope>
    <source>
        <strain evidence="10 11">NRRL B-14421</strain>
    </source>
</reference>
<dbReference type="InterPro" id="IPR025857">
    <property type="entry name" value="MacB_PCD"/>
</dbReference>
<comment type="similarity">
    <text evidence="6">Belongs to the ABC-4 integral membrane protein family.</text>
</comment>
<keyword evidence="2" id="KW-1003">Cell membrane</keyword>
<evidence type="ECO:0000256" key="5">
    <source>
        <dbReference type="ARBA" id="ARBA00023136"/>
    </source>
</evidence>
<dbReference type="EMBL" id="JAMDMX010000035">
    <property type="protein sequence ID" value="MCY9693537.1"/>
    <property type="molecule type" value="Genomic_DNA"/>
</dbReference>
<evidence type="ECO:0000256" key="1">
    <source>
        <dbReference type="ARBA" id="ARBA00004651"/>
    </source>
</evidence>
<dbReference type="InterPro" id="IPR003838">
    <property type="entry name" value="ABC3_permease_C"/>
</dbReference>
<feature type="domain" description="MacB-like periplasmic core" evidence="9">
    <location>
        <begin position="21"/>
        <end position="135"/>
    </location>
</feature>
<dbReference type="RefSeq" id="WP_029193425.1">
    <property type="nucleotide sequence ID" value="NZ_JAMDMW010000012.1"/>
</dbReference>
<feature type="transmembrane region" description="Helical" evidence="7">
    <location>
        <begin position="20"/>
        <end position="42"/>
    </location>
</feature>
<keyword evidence="11" id="KW-1185">Reference proteome</keyword>
<dbReference type="Pfam" id="PF02687">
    <property type="entry name" value="FtsX"/>
    <property type="match status" value="1"/>
</dbReference>
<protein>
    <submittedName>
        <fullName evidence="10">ABC transporter permease</fullName>
    </submittedName>
</protein>
<evidence type="ECO:0000256" key="3">
    <source>
        <dbReference type="ARBA" id="ARBA00022692"/>
    </source>
</evidence>
<dbReference type="Proteomes" id="UP001527099">
    <property type="component" value="Unassembled WGS sequence"/>
</dbReference>
<keyword evidence="3 7" id="KW-0812">Transmembrane</keyword>
<evidence type="ECO:0000256" key="6">
    <source>
        <dbReference type="ARBA" id="ARBA00038076"/>
    </source>
</evidence>
<sequence length="450" mass="50076">MKLKDYLRLGWDQLQRRKVVTALCTVGIAIGSASIMVALGFGESIQHYSQKQMSFYLKTDEITIVDPNSDPSSPSKVTTSKLDLIRTFPHVKSVASFQNLGQFRFTVDDGKESYLDLKATELSTLEDFDAKFQQGGASDQINNIVLNYGATLGVLDIKTAEVRNKLMQQNPSKEQSETYRQMGAIPYPLYQKQISLKSNNNQDQPGNQSGTKTIQPNEVTVRVIGVLKKPDGLPESMLQGNKTAYVSPETGLKILQAQNKSSTNSHVQYSEIRVKVDNSTNVKQVDEMIKKLQLTTQTNLYQEDRMKGEFAIVRLLLTGVGLFVLFVASISIVVAMTMSTHQRRRQIGIMKVLGANLKQIRNMFIVESSLLGMLGGFVGILLSYWVIWGINLIIIKFSSNNRGDPVEILFISLWILPVGMFFAIMTGVLSGLYPAVKASRTDALTAIKRE</sequence>
<comment type="subcellular location">
    <subcellularLocation>
        <location evidence="1">Cell membrane</location>
        <topology evidence="1">Multi-pass membrane protein</topology>
    </subcellularLocation>
</comment>
<evidence type="ECO:0000256" key="4">
    <source>
        <dbReference type="ARBA" id="ARBA00022989"/>
    </source>
</evidence>
<dbReference type="Pfam" id="PF12704">
    <property type="entry name" value="MacB_PCD"/>
    <property type="match status" value="1"/>
</dbReference>
<proteinExistence type="inferred from homology"/>
<feature type="transmembrane region" description="Helical" evidence="7">
    <location>
        <begin position="315"/>
        <end position="336"/>
    </location>
</feature>
<feature type="transmembrane region" description="Helical" evidence="7">
    <location>
        <begin position="408"/>
        <end position="433"/>
    </location>
</feature>
<dbReference type="InterPro" id="IPR050250">
    <property type="entry name" value="Macrolide_Exporter_MacB"/>
</dbReference>
<feature type="domain" description="ABC3 transporter permease C-terminal" evidence="8">
    <location>
        <begin position="320"/>
        <end position="441"/>
    </location>
</feature>